<sequence>MAPIVQEMAGSPSNDLSGEQAEFMAWGGLAAVSTIIVVSILLFLCSSCYREKKKKHQNGDHENLMTAPSDKETYSHSVTSLGTEAPTSSYRNGAVSNGNVSEDSSAACIQPYEDVQGSLPDLCDLQDYTGKSTRCHQSRELPRIPPNSNLETMLPAQGDENDLPLGNEGPYEVLKESSSHENIIEDCLYETVKEIKDVNGLSSKEERREERDRSLDDIGHPVSPRKQEFRIEAGAEYASVDHNRKSRQSINTQSAGSTPTSQEEDIPPPLPKKLLDENENVQSKEPEAESGAAEENLEGACQDDKRLSSVSYKSREEDPCLTEEDISAMYSTVSKMGQSFELQEEFSHYAYIQDIAQDTSPTTCNGTYATVRDLDKSPDIIAGPHATDKANGGSDPEYEAIANISREEERTMLYANAHGESDYESIGDLVQNADFTRL</sequence>
<evidence type="ECO:0000313" key="6">
    <source>
        <dbReference type="Xenbase" id="XB-GENE-5852205"/>
    </source>
</evidence>
<name>Q6DE44_XENLA</name>
<dbReference type="Pfam" id="PF15347">
    <property type="entry name" value="PAG"/>
    <property type="match status" value="1"/>
</dbReference>
<evidence type="ECO:0000313" key="4">
    <source>
        <dbReference type="Proteomes" id="UP000186698"/>
    </source>
</evidence>
<dbReference type="GO" id="GO:0042169">
    <property type="term" value="F:SH2 domain binding"/>
    <property type="evidence" value="ECO:0007669"/>
    <property type="project" value="TreeGrafter"/>
</dbReference>
<dbReference type="CTD" id="446514"/>
<evidence type="ECO:0000313" key="3">
    <source>
        <dbReference type="EMBL" id="AAH77300.1"/>
    </source>
</evidence>
<reference evidence="5" key="3">
    <citation type="submission" date="2025-04" db="UniProtKB">
        <authorList>
            <consortium name="RefSeq"/>
        </authorList>
    </citation>
    <scope>IDENTIFICATION</scope>
</reference>
<dbReference type="EMBL" id="BC077300">
    <property type="protein sequence ID" value="AAH77300.1"/>
    <property type="molecule type" value="mRNA"/>
</dbReference>
<dbReference type="Bgee" id="446514">
    <property type="expression patterns" value="Expressed in spleen and 19 other cell types or tissues"/>
</dbReference>
<dbReference type="KEGG" id="xla:446514"/>
<dbReference type="RefSeq" id="NP_001086679.1">
    <property type="nucleotide sequence ID" value="NM_001093210.1"/>
</dbReference>
<dbReference type="GO" id="GO:0005886">
    <property type="term" value="C:plasma membrane"/>
    <property type="evidence" value="ECO:0007669"/>
    <property type="project" value="InterPro"/>
</dbReference>
<keyword evidence="4" id="KW-1185">Reference proteome</keyword>
<proteinExistence type="evidence at transcript level"/>
<accession>Q6DE44</accession>
<evidence type="ECO:0000313" key="5">
    <source>
        <dbReference type="RefSeq" id="NP_001086679.1"/>
    </source>
</evidence>
<dbReference type="GeneID" id="446514"/>
<dbReference type="OrthoDB" id="9874312at2759"/>
<evidence type="ECO:0000256" key="2">
    <source>
        <dbReference type="SAM" id="Phobius"/>
    </source>
</evidence>
<feature type="compositionally biased region" description="Polar residues" evidence="1">
    <location>
        <begin position="248"/>
        <end position="261"/>
    </location>
</feature>
<keyword evidence="2" id="KW-1133">Transmembrane helix</keyword>
<dbReference type="Xenbase" id="XB-GENE-5852205">
    <property type="gene designation" value="pag1.L"/>
</dbReference>
<dbReference type="AlphaFoldDB" id="Q6DE44"/>
<dbReference type="GO" id="GO:0045121">
    <property type="term" value="C:membrane raft"/>
    <property type="evidence" value="ECO:0007669"/>
    <property type="project" value="InterPro"/>
</dbReference>
<evidence type="ECO:0000256" key="1">
    <source>
        <dbReference type="SAM" id="MobiDB-lite"/>
    </source>
</evidence>
<dbReference type="Proteomes" id="UP000186698">
    <property type="component" value="Chromosome 6L"/>
</dbReference>
<gene>
    <name evidence="5 6" type="primary">pag1.L</name>
    <name evidence="3" type="synonym">MGC80192</name>
    <name evidence="5" type="synonym">pag</name>
    <name evidence="5" type="synonym">pag1</name>
</gene>
<feature type="compositionally biased region" description="Basic and acidic residues" evidence="1">
    <location>
        <begin position="199"/>
        <end position="243"/>
    </location>
</feature>
<feature type="region of interest" description="Disordered" evidence="1">
    <location>
        <begin position="377"/>
        <end position="396"/>
    </location>
</feature>
<dbReference type="GO" id="GO:0035556">
    <property type="term" value="P:intracellular signal transduction"/>
    <property type="evidence" value="ECO:0007669"/>
    <property type="project" value="InterPro"/>
</dbReference>
<dbReference type="PANTHER" id="PTHR16322">
    <property type="entry name" value="PHOSPHOPROTEIN ASSOCIATED WITH GLYCOSPHINGOLIPID-ENRICHED MICRODOMAINS 1"/>
    <property type="match status" value="1"/>
</dbReference>
<organism evidence="3">
    <name type="scientific">Xenopus laevis</name>
    <name type="common">African clawed frog</name>
    <dbReference type="NCBI Taxonomy" id="8355"/>
    <lineage>
        <taxon>Eukaryota</taxon>
        <taxon>Metazoa</taxon>
        <taxon>Chordata</taxon>
        <taxon>Craniata</taxon>
        <taxon>Vertebrata</taxon>
        <taxon>Euteleostomi</taxon>
        <taxon>Amphibia</taxon>
        <taxon>Batrachia</taxon>
        <taxon>Anura</taxon>
        <taxon>Pipoidea</taxon>
        <taxon>Pipidae</taxon>
        <taxon>Xenopodinae</taxon>
        <taxon>Xenopus</taxon>
        <taxon>Xenopus</taxon>
    </lineage>
</organism>
<reference evidence="5" key="1">
    <citation type="journal article" date="2002" name="Dev. Dyn.">
        <title>Genetic and genomic tools for Xenopus research: The NIH Xenopus initiative.</title>
        <authorList>
            <person name="Klein S.L."/>
            <person name="Strausberg R.L."/>
            <person name="Wagner L."/>
            <person name="Pontius J."/>
            <person name="Clifton S.W."/>
            <person name="Richardson P."/>
        </authorList>
    </citation>
    <scope>NUCLEOTIDE SEQUENCE</scope>
</reference>
<dbReference type="GO" id="GO:0050868">
    <property type="term" value="P:negative regulation of T cell activation"/>
    <property type="evidence" value="ECO:0007669"/>
    <property type="project" value="InterPro"/>
</dbReference>
<keyword evidence="2" id="KW-0472">Membrane</keyword>
<keyword evidence="2" id="KW-0812">Transmembrane</keyword>
<reference evidence="3" key="2">
    <citation type="submission" date="2004-07" db="EMBL/GenBank/DDBJ databases">
        <authorList>
            <consortium name="NIH - Xenopus Gene Collection (XGC) project"/>
        </authorList>
    </citation>
    <scope>NUCLEOTIDE SEQUENCE [LARGE SCALE MRNA]</scope>
    <source>
        <tissue evidence="3">Embryo</tissue>
    </source>
</reference>
<dbReference type="PANTHER" id="PTHR16322:SF0">
    <property type="entry name" value="PHOSPHOPROTEIN ASSOCIATED WITH GLYCOSPHINGOLIPID-ENRICHED MICRODOMAINS 1"/>
    <property type="match status" value="1"/>
</dbReference>
<feature type="compositionally biased region" description="Basic and acidic residues" evidence="1">
    <location>
        <begin position="302"/>
        <end position="318"/>
    </location>
</feature>
<dbReference type="InterPro" id="IPR032748">
    <property type="entry name" value="PAG"/>
</dbReference>
<feature type="transmembrane region" description="Helical" evidence="2">
    <location>
        <begin position="23"/>
        <end position="45"/>
    </location>
</feature>
<protein>
    <submittedName>
        <fullName evidence="3">MGC80192 protein</fullName>
    </submittedName>
    <submittedName>
        <fullName evidence="5">Phosphoprotein membrane anchor with glycosphingolipid microdomains 1 L homeolog</fullName>
    </submittedName>
</protein>
<feature type="region of interest" description="Disordered" evidence="1">
    <location>
        <begin position="199"/>
        <end position="319"/>
    </location>
</feature>
<dbReference type="AGR" id="Xenbase:XB-GENE-5852205"/>